<keyword evidence="2" id="KW-0238">DNA-binding</keyword>
<keyword evidence="2" id="KW-0371">Homeobox</keyword>
<dbReference type="InterPro" id="IPR041657">
    <property type="entry name" value="HTH_17"/>
</dbReference>
<keyword evidence="3" id="KW-1185">Reference proteome</keyword>
<gene>
    <name evidence="2" type="ORF">SAMN02746098_01412</name>
</gene>
<dbReference type="OrthoDB" id="3193769at2"/>
<protein>
    <submittedName>
        <fullName evidence="2">Homeodomain-like domain-containing protein</fullName>
    </submittedName>
</protein>
<dbReference type="EMBL" id="FQXJ01000005">
    <property type="protein sequence ID" value="SHH81404.1"/>
    <property type="molecule type" value="Genomic_DNA"/>
</dbReference>
<dbReference type="Proteomes" id="UP000183954">
    <property type="component" value="Unassembled WGS sequence"/>
</dbReference>
<dbReference type="Gene3D" id="1.10.10.60">
    <property type="entry name" value="Homeodomain-like"/>
    <property type="match status" value="1"/>
</dbReference>
<dbReference type="AlphaFoldDB" id="A0A1M5W2F4"/>
<reference evidence="3" key="1">
    <citation type="submission" date="2016-11" db="EMBL/GenBank/DDBJ databases">
        <authorList>
            <person name="Varghese N."/>
            <person name="Submissions S."/>
        </authorList>
    </citation>
    <scope>NUCLEOTIDE SEQUENCE [LARGE SCALE GENOMIC DNA]</scope>
    <source>
        <strain evidence="3">DSM 15449</strain>
    </source>
</reference>
<dbReference type="PROSITE" id="PS50943">
    <property type="entry name" value="HTH_CROC1"/>
    <property type="match status" value="1"/>
</dbReference>
<feature type="domain" description="HTH cro/C1-type" evidence="1">
    <location>
        <begin position="11"/>
        <end position="39"/>
    </location>
</feature>
<sequence length="75" mass="8747">MSIEVDVYKKIRYLHEHEGKSQRDIAKLLGISRNTVKKYCEGSLVPWERQGISGRQRYVVTDEVMEFIKTCLATD</sequence>
<evidence type="ECO:0000259" key="1">
    <source>
        <dbReference type="PROSITE" id="PS50943"/>
    </source>
</evidence>
<feature type="non-terminal residue" evidence="2">
    <location>
        <position position="75"/>
    </location>
</feature>
<organism evidence="2 3">
    <name type="scientific">Desulfosporosinus lacus DSM 15449</name>
    <dbReference type="NCBI Taxonomy" id="1121420"/>
    <lineage>
        <taxon>Bacteria</taxon>
        <taxon>Bacillati</taxon>
        <taxon>Bacillota</taxon>
        <taxon>Clostridia</taxon>
        <taxon>Eubacteriales</taxon>
        <taxon>Desulfitobacteriaceae</taxon>
        <taxon>Desulfosporosinus</taxon>
    </lineage>
</organism>
<evidence type="ECO:0000313" key="2">
    <source>
        <dbReference type="EMBL" id="SHH81404.1"/>
    </source>
</evidence>
<dbReference type="CDD" id="cd00093">
    <property type="entry name" value="HTH_XRE"/>
    <property type="match status" value="1"/>
</dbReference>
<dbReference type="SUPFAM" id="SSF46689">
    <property type="entry name" value="Homeodomain-like"/>
    <property type="match status" value="1"/>
</dbReference>
<accession>A0A1M5W2F4</accession>
<dbReference type="InterPro" id="IPR009057">
    <property type="entry name" value="Homeodomain-like_sf"/>
</dbReference>
<dbReference type="InterPro" id="IPR001387">
    <property type="entry name" value="Cro/C1-type_HTH"/>
</dbReference>
<evidence type="ECO:0000313" key="3">
    <source>
        <dbReference type="Proteomes" id="UP000183954"/>
    </source>
</evidence>
<dbReference type="Pfam" id="PF12728">
    <property type="entry name" value="HTH_17"/>
    <property type="match status" value="1"/>
</dbReference>
<name>A0A1M5W2F4_9FIRM</name>
<proteinExistence type="predicted"/>
<dbReference type="RefSeq" id="WP_143187572.1">
    <property type="nucleotide sequence ID" value="NZ_FQXJ01000005.1"/>
</dbReference>
<dbReference type="GO" id="GO:0003677">
    <property type="term" value="F:DNA binding"/>
    <property type="evidence" value="ECO:0007669"/>
    <property type="project" value="UniProtKB-KW"/>
</dbReference>